<dbReference type="EMBL" id="BEGY01000018">
    <property type="protein sequence ID" value="GAX76616.1"/>
    <property type="molecule type" value="Genomic_DNA"/>
</dbReference>
<comment type="caution">
    <text evidence="2">The sequence shown here is derived from an EMBL/GenBank/DDBJ whole genome shotgun (WGS) entry which is preliminary data.</text>
</comment>
<sequence>METGNYPHSIHQILIVDLIFLVLSCTIQLISTSPDHHFGLLKQYPSKQPEKAGLVGTDYPPKLRLDIQQEDRSLRVLSDWSTPSPSYWLQSAHRLQTDNKCENAFGLPFIQDWKTQRDQWCQKAASHPTLSQIVSYPKVMPTDFFPASEKRRERLKRNVALELFNITLTSSTYTVFETGKLGDPKPKPGSVKASCKLDQNAPTWAFKSVRGTSELIQSAMQEDQDRSVRQACTLGTNKTAIVEHPVLFLYRYDTTNSYHNMENVLAVFTTLAMLDSLLIAQHGVEVVIVDGKSLGYYLEIWKRISSYPLRILRDNPYPPDTCFRYVISPAFAAPFLLHGFWQYKHILGVTQGRHCRSSIFIAFSNWLRALFPELTALQRSFQVDLQATVNSNSIKTYGVLWISRRNYESAHIYKGKFNSWQLSRAISNDDELQLELRRTVLSWNDGACFRHARSRSRSMLKTGSGKPCRMEPVMFNFQVIELSDIPLYPDQLLKLSGARILVGVHGAGMSNMIWMLPEKSGVIEVMHNAGGNDHYAHMAKLLGHRYDPVSSSGKAVNVAGTTASLMKMMDALAT</sequence>
<dbReference type="GO" id="GO:0016757">
    <property type="term" value="F:glycosyltransferase activity"/>
    <property type="evidence" value="ECO:0007669"/>
    <property type="project" value="InterPro"/>
</dbReference>
<gene>
    <name evidence="2" type="ORF">CEUSTIGMA_g4062.t1</name>
</gene>
<name>A0A250X0P1_9CHLO</name>
<dbReference type="Proteomes" id="UP000232323">
    <property type="component" value="Unassembled WGS sequence"/>
</dbReference>
<protein>
    <submittedName>
        <fullName evidence="2">Uncharacterized protein</fullName>
    </submittedName>
</protein>
<organism evidence="2 3">
    <name type="scientific">Chlamydomonas eustigma</name>
    <dbReference type="NCBI Taxonomy" id="1157962"/>
    <lineage>
        <taxon>Eukaryota</taxon>
        <taxon>Viridiplantae</taxon>
        <taxon>Chlorophyta</taxon>
        <taxon>core chlorophytes</taxon>
        <taxon>Chlorophyceae</taxon>
        <taxon>CS clade</taxon>
        <taxon>Chlamydomonadales</taxon>
        <taxon>Chlamydomonadaceae</taxon>
        <taxon>Chlamydomonas</taxon>
    </lineage>
</organism>
<keyword evidence="3" id="KW-1185">Reference proteome</keyword>
<accession>A0A250X0P1</accession>
<dbReference type="AlphaFoldDB" id="A0A250X0P1"/>
<evidence type="ECO:0000313" key="2">
    <source>
        <dbReference type="EMBL" id="GAX76616.1"/>
    </source>
</evidence>
<feature type="transmembrane region" description="Helical" evidence="1">
    <location>
        <begin position="12"/>
        <end position="30"/>
    </location>
</feature>
<dbReference type="PANTHER" id="PTHR20961:SF38">
    <property type="entry name" value="PROTEIN O-LINKED-MANNOSE BETA-1,4-N-ACETYLGLUCOSAMINYLTRANSFERASE 2"/>
    <property type="match status" value="1"/>
</dbReference>
<proteinExistence type="predicted"/>
<dbReference type="OrthoDB" id="529273at2759"/>
<reference evidence="2 3" key="1">
    <citation type="submission" date="2017-08" db="EMBL/GenBank/DDBJ databases">
        <title>Acidophilic green algal genome provides insights into adaptation to an acidic environment.</title>
        <authorList>
            <person name="Hirooka S."/>
            <person name="Hirose Y."/>
            <person name="Kanesaki Y."/>
            <person name="Higuchi S."/>
            <person name="Fujiwara T."/>
            <person name="Onuma R."/>
            <person name="Era A."/>
            <person name="Ohbayashi R."/>
            <person name="Uzuka A."/>
            <person name="Nozaki H."/>
            <person name="Yoshikawa H."/>
            <person name="Miyagishima S.Y."/>
        </authorList>
    </citation>
    <scope>NUCLEOTIDE SEQUENCE [LARGE SCALE GENOMIC DNA]</scope>
    <source>
        <strain evidence="2 3">NIES-2499</strain>
    </source>
</reference>
<dbReference type="InterPro" id="IPR007657">
    <property type="entry name" value="Glycosyltransferase_61"/>
</dbReference>
<keyword evidence="1" id="KW-0812">Transmembrane</keyword>
<keyword evidence="1" id="KW-1133">Transmembrane helix</keyword>
<evidence type="ECO:0000313" key="3">
    <source>
        <dbReference type="Proteomes" id="UP000232323"/>
    </source>
</evidence>
<keyword evidence="1" id="KW-0472">Membrane</keyword>
<evidence type="ECO:0000256" key="1">
    <source>
        <dbReference type="SAM" id="Phobius"/>
    </source>
</evidence>
<dbReference type="PANTHER" id="PTHR20961">
    <property type="entry name" value="GLYCOSYLTRANSFERASE"/>
    <property type="match status" value="1"/>
</dbReference>